<accession>A0A7S3B5U2</accession>
<organism evidence="1">
    <name type="scientific">Haptolina ericina</name>
    <dbReference type="NCBI Taxonomy" id="156174"/>
    <lineage>
        <taxon>Eukaryota</taxon>
        <taxon>Haptista</taxon>
        <taxon>Haptophyta</taxon>
        <taxon>Prymnesiophyceae</taxon>
        <taxon>Prymnesiales</taxon>
        <taxon>Prymnesiaceae</taxon>
        <taxon>Haptolina</taxon>
    </lineage>
</organism>
<gene>
    <name evidence="1" type="ORF">HERI1096_LOCUS25470</name>
</gene>
<dbReference type="AlphaFoldDB" id="A0A7S3B5U2"/>
<sequence>MLNGRWRLLYSSESGIYRSSPFFWAFKQCTSTLSSPVAIPGAGVAQGAPWADAVYAITDAIPFYEIGPVTQTISGVCDADDGCVVGDEVESDGASDIEEPSEGPDVALPSLAQAKVISEVRLEIARNFGLPGLSSLMTTTASLEVDPSRPVPSALPVTMAIETTAAKQSNLATLLPALGELPTFPSGSAMELLSAGSSRVRYSTTYLTERMRVSRPVLDASPTRGEDASAFFVYVREDEM</sequence>
<reference evidence="1" key="1">
    <citation type="submission" date="2021-01" db="EMBL/GenBank/DDBJ databases">
        <authorList>
            <person name="Corre E."/>
            <person name="Pelletier E."/>
            <person name="Niang G."/>
            <person name="Scheremetjew M."/>
            <person name="Finn R."/>
            <person name="Kale V."/>
            <person name="Holt S."/>
            <person name="Cochrane G."/>
            <person name="Meng A."/>
            <person name="Brown T."/>
            <person name="Cohen L."/>
        </authorList>
    </citation>
    <scope>NUCLEOTIDE SEQUENCE</scope>
    <source>
        <strain evidence="1">CCMP281</strain>
    </source>
</reference>
<dbReference type="EMBL" id="HBHX01046030">
    <property type="protein sequence ID" value="CAE0125246.1"/>
    <property type="molecule type" value="Transcribed_RNA"/>
</dbReference>
<proteinExistence type="predicted"/>
<evidence type="ECO:0008006" key="2">
    <source>
        <dbReference type="Google" id="ProtNLM"/>
    </source>
</evidence>
<evidence type="ECO:0000313" key="1">
    <source>
        <dbReference type="EMBL" id="CAE0125246.1"/>
    </source>
</evidence>
<name>A0A7S3B5U2_9EUKA</name>
<protein>
    <recommendedName>
        <fullName evidence="2">Plastid lipid-associated protein/fibrillin conserved domain-containing protein</fullName>
    </recommendedName>
</protein>